<dbReference type="RefSeq" id="YP_009125766.1">
    <property type="nucleotide sequence ID" value="NC_026603.1"/>
</dbReference>
<sequence length="117" mass="13092">MFPTPFKVQHTATVKTGENSAGQAITRPWTVERRVTSLRPKQTDTATAAALRDRKITEYSMVTPDSDWPHGSTVKDWRGWTFTVHGDVEDYNGGPFGFRPGYIVTLRRVVQNAVPTA</sequence>
<gene>
    <name evidence="1" type="primary">14</name>
    <name evidence="1" type="ORF">PBI_KESHU_14</name>
</gene>
<dbReference type="EMBL" id="KP027199">
    <property type="protein sequence ID" value="AJD82234.1"/>
    <property type="molecule type" value="Genomic_DNA"/>
</dbReference>
<dbReference type="Proteomes" id="UP000031717">
    <property type="component" value="Segment"/>
</dbReference>
<accession>A0A0B5A357</accession>
<organism evidence="1 2">
    <name type="scientific">Mycobacterium phage Keshu</name>
    <dbReference type="NCBI Taxonomy" id="1567471"/>
    <lineage>
        <taxon>Viruses</taxon>
        <taxon>Duplodnaviria</taxon>
        <taxon>Heunggongvirae</taxon>
        <taxon>Uroviricota</taxon>
        <taxon>Caudoviricetes</taxon>
        <taxon>Weiservirinae</taxon>
        <taxon>Keshuvirus</taxon>
        <taxon>Keshuvirus keshu</taxon>
    </lineage>
</organism>
<evidence type="ECO:0000313" key="1">
    <source>
        <dbReference type="EMBL" id="AJD82234.1"/>
    </source>
</evidence>
<proteinExistence type="predicted"/>
<dbReference type="KEGG" id="vg:23680374"/>
<name>A0A0B5A357_9CAUD</name>
<evidence type="ECO:0000313" key="2">
    <source>
        <dbReference type="Proteomes" id="UP000031717"/>
    </source>
</evidence>
<evidence type="ECO:0008006" key="3">
    <source>
        <dbReference type="Google" id="ProtNLM"/>
    </source>
</evidence>
<keyword evidence="2" id="KW-1185">Reference proteome</keyword>
<protein>
    <recommendedName>
        <fullName evidence="3">Head-to-tail stopper</fullName>
    </recommendedName>
</protein>
<dbReference type="OrthoDB" id="17507at10239"/>
<reference evidence="1 2" key="1">
    <citation type="submission" date="2014-10" db="EMBL/GenBank/DDBJ databases">
        <authorList>
            <person name="Mthembu S."/>
            <person name="Kuvar S."/>
            <person name="Nduna N."/>
            <person name="Pillay S."/>
            <person name="Pillay T."/>
            <person name="Tang P.-C."/>
            <person name="Reddy N."/>
            <person name="Larsen M.H."/>
            <person name="Rubin E.J."/>
            <person name="Russell D.A."/>
            <person name="Guerrero C.A."/>
            <person name="Bowman C.A."/>
            <person name="Jacobs-Sera D."/>
            <person name="Hendrix R.W."/>
            <person name="Hatfull G.F."/>
        </authorList>
    </citation>
    <scope>NUCLEOTIDE SEQUENCE [LARGE SCALE GENOMIC DNA]</scope>
</reference>
<dbReference type="GeneID" id="23680374"/>